<accession>A0A7Y9U6X3</accession>
<protein>
    <submittedName>
        <fullName evidence="8">Putative flippase GtrA</fullName>
    </submittedName>
</protein>
<feature type="transmembrane region" description="Helical" evidence="6">
    <location>
        <begin position="73"/>
        <end position="94"/>
    </location>
</feature>
<evidence type="ECO:0000259" key="7">
    <source>
        <dbReference type="Pfam" id="PF04138"/>
    </source>
</evidence>
<dbReference type="EMBL" id="JACCFH010000001">
    <property type="protein sequence ID" value="NYG34513.1"/>
    <property type="molecule type" value="Genomic_DNA"/>
</dbReference>
<dbReference type="GO" id="GO:0000271">
    <property type="term" value="P:polysaccharide biosynthetic process"/>
    <property type="evidence" value="ECO:0007669"/>
    <property type="project" value="InterPro"/>
</dbReference>
<feature type="transmembrane region" description="Helical" evidence="6">
    <location>
        <begin position="106"/>
        <end position="125"/>
    </location>
</feature>
<evidence type="ECO:0000313" key="8">
    <source>
        <dbReference type="EMBL" id="NYG34513.1"/>
    </source>
</evidence>
<reference evidence="8 9" key="1">
    <citation type="submission" date="2020-07" db="EMBL/GenBank/DDBJ databases">
        <title>Genomic Encyclopedia of Archaeal and Bacterial Type Strains, Phase II (KMG-II): from individual species to whole genera.</title>
        <authorList>
            <person name="Goeker M."/>
        </authorList>
    </citation>
    <scope>NUCLEOTIDE SEQUENCE [LARGE SCALE GENOMIC DNA]</scope>
    <source>
        <strain evidence="8 9">DSM 21226</strain>
    </source>
</reference>
<dbReference type="Proteomes" id="UP000518288">
    <property type="component" value="Unassembled WGS sequence"/>
</dbReference>
<gene>
    <name evidence="8" type="ORF">BDD16_003499</name>
</gene>
<keyword evidence="9" id="KW-1185">Reference proteome</keyword>
<proteinExistence type="inferred from homology"/>
<organism evidence="8 9">
    <name type="scientific">Sphaerotilus montanus</name>
    <dbReference type="NCBI Taxonomy" id="522889"/>
    <lineage>
        <taxon>Bacteria</taxon>
        <taxon>Pseudomonadati</taxon>
        <taxon>Pseudomonadota</taxon>
        <taxon>Betaproteobacteria</taxon>
        <taxon>Burkholderiales</taxon>
        <taxon>Sphaerotilaceae</taxon>
        <taxon>Sphaerotilus</taxon>
    </lineage>
</organism>
<dbReference type="InterPro" id="IPR007267">
    <property type="entry name" value="GtrA_DPMS_TM"/>
</dbReference>
<dbReference type="PANTHER" id="PTHR38459:SF1">
    <property type="entry name" value="PROPHAGE BACTOPRENOL-LINKED GLUCOSE TRANSLOCASE HOMOLOG"/>
    <property type="match status" value="1"/>
</dbReference>
<dbReference type="AlphaFoldDB" id="A0A7Y9U6X3"/>
<name>A0A7Y9U6X3_9BURK</name>
<evidence type="ECO:0000256" key="5">
    <source>
        <dbReference type="ARBA" id="ARBA00023136"/>
    </source>
</evidence>
<keyword evidence="4 6" id="KW-1133">Transmembrane helix</keyword>
<keyword evidence="5 6" id="KW-0472">Membrane</keyword>
<dbReference type="InterPro" id="IPR051401">
    <property type="entry name" value="GtrA_CellWall_Glycosyl"/>
</dbReference>
<feature type="transmembrane region" description="Helical" evidence="6">
    <location>
        <begin position="42"/>
        <end position="61"/>
    </location>
</feature>
<comment type="subcellular location">
    <subcellularLocation>
        <location evidence="1">Membrane</location>
        <topology evidence="1">Multi-pass membrane protein</topology>
    </subcellularLocation>
</comment>
<evidence type="ECO:0000256" key="1">
    <source>
        <dbReference type="ARBA" id="ARBA00004141"/>
    </source>
</evidence>
<sequence length="132" mass="14050">MSKDRWQGVRFIAVGTTAAAVHWGVVRLTVESMEVAPLVANVAGWMIAFVVSFSGHRFWTFGATTGVGTGQSLWRFVLVSGTGFAVNEVCYAALLRAGGLRYDLALGVVLVGLAVATFVVSRLWVFRAASPG</sequence>
<comment type="similarity">
    <text evidence="2">Belongs to the GtrA family.</text>
</comment>
<dbReference type="Pfam" id="PF04138">
    <property type="entry name" value="GtrA_DPMS_TM"/>
    <property type="match status" value="1"/>
</dbReference>
<evidence type="ECO:0000256" key="2">
    <source>
        <dbReference type="ARBA" id="ARBA00009399"/>
    </source>
</evidence>
<dbReference type="PANTHER" id="PTHR38459">
    <property type="entry name" value="PROPHAGE BACTOPRENOL-LINKED GLUCOSE TRANSLOCASE HOMOLOG"/>
    <property type="match status" value="1"/>
</dbReference>
<evidence type="ECO:0000313" key="9">
    <source>
        <dbReference type="Proteomes" id="UP000518288"/>
    </source>
</evidence>
<keyword evidence="3 6" id="KW-0812">Transmembrane</keyword>
<dbReference type="RefSeq" id="WP_179635143.1">
    <property type="nucleotide sequence ID" value="NZ_JACCFH010000001.1"/>
</dbReference>
<evidence type="ECO:0000256" key="6">
    <source>
        <dbReference type="SAM" id="Phobius"/>
    </source>
</evidence>
<comment type="caution">
    <text evidence="8">The sequence shown here is derived from an EMBL/GenBank/DDBJ whole genome shotgun (WGS) entry which is preliminary data.</text>
</comment>
<evidence type="ECO:0000256" key="3">
    <source>
        <dbReference type="ARBA" id="ARBA00022692"/>
    </source>
</evidence>
<evidence type="ECO:0000256" key="4">
    <source>
        <dbReference type="ARBA" id="ARBA00022989"/>
    </source>
</evidence>
<feature type="domain" description="GtrA/DPMS transmembrane" evidence="7">
    <location>
        <begin position="10"/>
        <end position="126"/>
    </location>
</feature>
<dbReference type="GO" id="GO:0005886">
    <property type="term" value="C:plasma membrane"/>
    <property type="evidence" value="ECO:0007669"/>
    <property type="project" value="TreeGrafter"/>
</dbReference>